<reference evidence="5 6" key="2">
    <citation type="submission" date="2018-11" db="EMBL/GenBank/DDBJ databases">
        <authorList>
            <consortium name="Pathogen Informatics"/>
        </authorList>
    </citation>
    <scope>NUCLEOTIDE SEQUENCE [LARGE SCALE GENOMIC DNA]</scope>
</reference>
<dbReference type="EMBL" id="UYSG01000760">
    <property type="protein sequence ID" value="VDL22906.1"/>
    <property type="molecule type" value="Genomic_DNA"/>
</dbReference>
<accession>A0A158QDE1</accession>
<dbReference type="GO" id="GO:0030674">
    <property type="term" value="F:protein-macromolecule adaptor activity"/>
    <property type="evidence" value="ECO:0007669"/>
    <property type="project" value="TreeGrafter"/>
</dbReference>
<evidence type="ECO:0000313" key="7">
    <source>
        <dbReference type="WBParaSite" id="HDID_0000284501-mRNA-1"/>
    </source>
</evidence>
<dbReference type="PRINTS" id="PR01547">
    <property type="entry name" value="YEAST176DUF"/>
</dbReference>
<dbReference type="OrthoDB" id="10262360at2759"/>
<dbReference type="GO" id="GO:0031931">
    <property type="term" value="C:TORC1 complex"/>
    <property type="evidence" value="ECO:0007669"/>
    <property type="project" value="InterPro"/>
</dbReference>
<dbReference type="GO" id="GO:0031929">
    <property type="term" value="P:TOR signaling"/>
    <property type="evidence" value="ECO:0007669"/>
    <property type="project" value="InterPro"/>
</dbReference>
<evidence type="ECO:0000259" key="4">
    <source>
        <dbReference type="SMART" id="SM01302"/>
    </source>
</evidence>
<feature type="compositionally biased region" description="Acidic residues" evidence="3">
    <location>
        <begin position="1334"/>
        <end position="1361"/>
    </location>
</feature>
<dbReference type="GO" id="GO:0071230">
    <property type="term" value="P:cellular response to amino acid stimulus"/>
    <property type="evidence" value="ECO:0007669"/>
    <property type="project" value="TreeGrafter"/>
</dbReference>
<feature type="region of interest" description="Disordered" evidence="3">
    <location>
        <begin position="1973"/>
        <end position="1997"/>
    </location>
</feature>
<dbReference type="Proteomes" id="UP000274504">
    <property type="component" value="Unassembled WGS sequence"/>
</dbReference>
<dbReference type="InterPro" id="IPR004083">
    <property type="entry name" value="Raptor"/>
</dbReference>
<organism evidence="7">
    <name type="scientific">Hymenolepis diminuta</name>
    <name type="common">Rat tapeworm</name>
    <dbReference type="NCBI Taxonomy" id="6216"/>
    <lineage>
        <taxon>Eukaryota</taxon>
        <taxon>Metazoa</taxon>
        <taxon>Spiralia</taxon>
        <taxon>Lophotrochozoa</taxon>
        <taxon>Platyhelminthes</taxon>
        <taxon>Cestoda</taxon>
        <taxon>Eucestoda</taxon>
        <taxon>Cyclophyllidea</taxon>
        <taxon>Hymenolepididae</taxon>
        <taxon>Hymenolepis</taxon>
    </lineage>
</organism>
<sequence length="1997" mass="224849">MHCTYEDKCSSNNFNISHENMSPPPPSYRNLQKSEDLLEGPEPACPLIQSGATEFCSELPTILPVVYGELIRESPGESVLPPPPQITSAKCALNRQGRLEKGSLRERSYDSLAIQEESRKARAELAKLNNLSGKSYPRLARLLDKISRSAQEEIELVKRQEKIQSLKRTRQLSMPGRLQPSENQISQQRYFYPVSKGSMTPNVISSSYPEQIKGFNEYGQQLIKIKPQIPMVTPVKKPLLATPVPQRLRAFHTPTQASVIKKPGAREMSCPPRQTPHLVRNEYEQQNYYQNTLTIPKPVMSSQLKDFSKFDKLKEDVERINRPRSDRTNQQIQAPPYRSLSHDVYYAYQPGYVVNNQVMSYQPYYGYSQMIPKDAQMQFDRVFVNPTVPPQIRPVGSYQGYIPGYDQTNYAKDMTEHQEQEQQQTVLVWHGPSPYLSLKIRPSIPTDAFWNLPVVYARRDLSQEVEDDGVYEIPLLLAAPMYVLLKKHEADLAKDATDGSFISEIEFPTRMKPSRTRNLDYIYNRLKDAPTLKACEAILHPLPTRLVFEVLVLIVQQMRLNFKMSSALTEFMIKVDFSAPYLWNSAAGRENEFKKYAEDRNLSEDDLIIRLSNKVADIWAVDLENTVEKPTEKLMFRFIMANLTRIVGSYFRALNNQFQNDRYLSIKVNKDPNSRTNSRMQVLGLKFGRFLVTLDEGCLKNKFKESESFYHYQHTLPANVIKSLLLLNTPEMFKPSPKTAEYIFHDKEGCNFENPECIKTINVALVLCLNMEIDPPDVQKIPPYSRVEAWVDPADAGYRVVEMIGKNLQSQYERWQPKGCYRQCLDPNLDEVKKICVNMRRNARSDRILFHYNGHGVPRPTENGEIWVFNRTFTKYIPLSLFDLQRWLGGPSVYVIDCQNAGRVLKLYDYFCKRRQGETANAVGEGSNVGGQNPEGAQHEQNTFGHAYLSHTTGLNQMAASGVAPATMENTIMLCACEENEDLPQLAELPADLFTSCLTTPIKTALRWHWMKYNKYFPGRIDEAMLDNIPGNHGNRMTLLGEINWIFTAVTDTIAWCSFPVDLFQKLFRQDLLVASLFRNYLLAERLMRAFGCHPRSWPKLVPTHDHPIWGAWDHALDLLFHYLPHVLVGTEGAISADIILYQYRQQQQNLLNELPLVLAPPPASDVPKELFELTTAKTQELIAKLTAVERQGASAREKERKKASRRDITPPPGYEEMDSSGPTTSRGRHSHGKTSGGSPRRSARFVVQKHDPATANTPEKPVEKSDQASTTVSTSTTASAQPHSAPSHLPRSGTGGHLHGHHHGQHHQQQSQHESRDDQREPEETESYASSSDDIDVDEDDLEDEEDLEDDLESEEDGDYEDHSHRSQEEVGDESPVPPNTQSTQEVPQQQQPPSNHKASMPDLPKNLAFLSTLSIRSDPNDQTGNSGSAFRSRSVVGAASVLARINQYRPAPIIGPAPLPLVQGSEVDCRPSTFFTSQMTAFALWLRTCANDSPSGSRELQAAVQLPILLQVLLSQTHRIRALQLLSEFLDLGPWAVAHCITVGILPYIVRLFHSNVLDVKPQLVFIWGKIIASAQIDFSRHEGIRESGYRYFVSCLQDAANLSPLVRTMAAFALAKMLVKGETGEPDPLFQEVYYTSKPLSFIQIAADEIGRATASAAAEVARAGHAFDHLKVWLLLALGRVWMNCDEAKWLVLRPEGRRVIDTVIIPRLNDPYPVVRASAVFALGTLIDRIGGLAERRMSSLDVDMISHQVGIHLQQCTRDPCPLVRCEVVVALRSLVEQYEQRVVEQAYTCYCAIIQRLPLAPYTPEPTFSASTTTNVSSSEHCRTLSQAAAAALLRGMAELGGRISRSRSHRDLRRTSTNGVTESFTVASSLVKNNCNVGSLDGAACGTTDDTTPKFVEDFEPTEQGSIFAQLWDMVLVLAADPHPTVMKLANIVLLHILEELIEMYDVASEVVVVNGRLYRREGVPSTSTVAPASVDDDHPIESRSQTPT</sequence>
<dbReference type="Pfam" id="PF14538">
    <property type="entry name" value="Raptor_N"/>
    <property type="match status" value="1"/>
</dbReference>
<evidence type="ECO:0000313" key="6">
    <source>
        <dbReference type="Proteomes" id="UP000274504"/>
    </source>
</evidence>
<dbReference type="InterPro" id="IPR011989">
    <property type="entry name" value="ARM-like"/>
</dbReference>
<keyword evidence="2" id="KW-0677">Repeat</keyword>
<proteinExistence type="predicted"/>
<feature type="compositionally biased region" description="Basic and acidic residues" evidence="3">
    <location>
        <begin position="1196"/>
        <end position="1209"/>
    </location>
</feature>
<name>A0A158QDE1_HYMDI</name>
<dbReference type="WBParaSite" id="HDID_0000284501-mRNA-1">
    <property type="protein sequence ID" value="HDID_0000284501-mRNA-1"/>
    <property type="gene ID" value="HDID_0000284501"/>
</dbReference>
<dbReference type="GO" id="GO:0030307">
    <property type="term" value="P:positive regulation of cell growth"/>
    <property type="evidence" value="ECO:0007669"/>
    <property type="project" value="TreeGrafter"/>
</dbReference>
<dbReference type="InterPro" id="IPR016024">
    <property type="entry name" value="ARM-type_fold"/>
</dbReference>
<protein>
    <submittedName>
        <fullName evidence="7">Raptor_N domain-containing protein</fullName>
    </submittedName>
</protein>
<keyword evidence="1" id="KW-0853">WD repeat</keyword>
<dbReference type="Gene3D" id="1.25.10.10">
    <property type="entry name" value="Leucine-rich Repeat Variant"/>
    <property type="match status" value="1"/>
</dbReference>
<dbReference type="GO" id="GO:0009267">
    <property type="term" value="P:cellular response to starvation"/>
    <property type="evidence" value="ECO:0007669"/>
    <property type="project" value="TreeGrafter"/>
</dbReference>
<evidence type="ECO:0000256" key="3">
    <source>
        <dbReference type="SAM" id="MobiDB-lite"/>
    </source>
</evidence>
<dbReference type="PANTHER" id="PTHR12848">
    <property type="entry name" value="REGULATORY-ASSOCIATED PROTEIN OF MTOR"/>
    <property type="match status" value="1"/>
</dbReference>
<dbReference type="InterPro" id="IPR029347">
    <property type="entry name" value="Raptor_N"/>
</dbReference>
<feature type="compositionally biased region" description="Low complexity" evidence="3">
    <location>
        <begin position="1269"/>
        <end position="1281"/>
    </location>
</feature>
<dbReference type="SUPFAM" id="SSF48371">
    <property type="entry name" value="ARM repeat"/>
    <property type="match status" value="1"/>
</dbReference>
<evidence type="ECO:0000313" key="5">
    <source>
        <dbReference type="EMBL" id="VDL22906.1"/>
    </source>
</evidence>
<gene>
    <name evidence="5" type="ORF">HDID_LOCUS2843</name>
</gene>
<dbReference type="PANTHER" id="PTHR12848:SF16">
    <property type="entry name" value="REGULATORY-ASSOCIATED PROTEIN OF MTOR"/>
    <property type="match status" value="1"/>
</dbReference>
<dbReference type="SMART" id="SM01302">
    <property type="entry name" value="Raptor_N"/>
    <property type="match status" value="1"/>
</dbReference>
<reference evidence="7" key="1">
    <citation type="submission" date="2016-04" db="UniProtKB">
        <authorList>
            <consortium name="WormBaseParasite"/>
        </authorList>
    </citation>
    <scope>IDENTIFICATION</scope>
</reference>
<feature type="domain" description="Raptor N-terminal CASPase-like" evidence="4">
    <location>
        <begin position="757"/>
        <end position="909"/>
    </location>
</feature>
<evidence type="ECO:0000256" key="1">
    <source>
        <dbReference type="ARBA" id="ARBA00022574"/>
    </source>
</evidence>
<dbReference type="GO" id="GO:0005737">
    <property type="term" value="C:cytoplasm"/>
    <property type="evidence" value="ECO:0007669"/>
    <property type="project" value="TreeGrafter"/>
</dbReference>
<feature type="region of interest" description="Disordered" evidence="3">
    <location>
        <begin position="1190"/>
        <end position="1404"/>
    </location>
</feature>
<dbReference type="GO" id="GO:0010506">
    <property type="term" value="P:regulation of autophagy"/>
    <property type="evidence" value="ECO:0007669"/>
    <property type="project" value="TreeGrafter"/>
</dbReference>
<evidence type="ECO:0000256" key="2">
    <source>
        <dbReference type="ARBA" id="ARBA00022737"/>
    </source>
</evidence>
<dbReference type="STRING" id="6216.A0A158QDE1"/>